<feature type="domain" description="Jacalin-type lectin" evidence="3">
    <location>
        <begin position="451"/>
        <end position="531"/>
    </location>
</feature>
<dbReference type="Pfam" id="PF01419">
    <property type="entry name" value="Jacalin"/>
    <property type="match status" value="3"/>
</dbReference>
<dbReference type="SUPFAM" id="SSF51101">
    <property type="entry name" value="Mannose-binding lectins"/>
    <property type="match status" value="3"/>
</dbReference>
<dbReference type="AlphaFoldDB" id="A0AA38GQV8"/>
<sequence length="531" mass="57518">SHKPLSVGPWGGSGGTQWDDGAYTGIRQIILFHASAIDSIKIEYDRDGIAVWSDRHGGNGGNKTDKIELDYPKEILTSMSGHYGSISHGSPSVIRSLTFESKSKKYGPYGVQHGAYFSFPMAGGKIVGFHGQSGWYLDSIGVYLSHLYSPVEEPGDLTIVPASPQLMRSDSMRPLDENRNKTYNILLALGDSTDNVKLHCSRLNSISPVSLNTVTPSFNTRGLEESTSTKLSPVYSISEKNSAVGSSVVYGPWGGNGGSIFDDGNYTGVRQIVLTRGAGIASLKVQYDRNGHSIWGNKHGGTSSGIKTDKIVLDYPFEILTHITGYYGTVLLMGPVAIKSLTFHTTRGKHGPYGDEQGIFFNSKLAEGMIVGFHGRKGWAVDAIGVHVLEGQVADRLYPAGKPFPVDDVGNLSFSSPYVDSNKLQWSNKMVPAGGPRFEQVIHGVLREPVPVGPGPWGGDGGKPWDDGVFSGIRQIIIIREEVIEIILTSLRDEQKMDNSVWKKRQGGSGREILSNRSNNICIQGAFKGTI</sequence>
<feature type="non-terminal residue" evidence="4">
    <location>
        <position position="1"/>
    </location>
</feature>
<gene>
    <name evidence="4" type="ORF">KI387_007114</name>
</gene>
<evidence type="ECO:0000313" key="5">
    <source>
        <dbReference type="Proteomes" id="UP000824469"/>
    </source>
</evidence>
<protein>
    <recommendedName>
        <fullName evidence="3">Jacalin-type lectin domain-containing protein</fullName>
    </recommendedName>
</protein>
<organism evidence="4 5">
    <name type="scientific">Taxus chinensis</name>
    <name type="common">Chinese yew</name>
    <name type="synonym">Taxus wallichiana var. chinensis</name>
    <dbReference type="NCBI Taxonomy" id="29808"/>
    <lineage>
        <taxon>Eukaryota</taxon>
        <taxon>Viridiplantae</taxon>
        <taxon>Streptophyta</taxon>
        <taxon>Embryophyta</taxon>
        <taxon>Tracheophyta</taxon>
        <taxon>Spermatophyta</taxon>
        <taxon>Pinopsida</taxon>
        <taxon>Pinidae</taxon>
        <taxon>Conifers II</taxon>
        <taxon>Cupressales</taxon>
        <taxon>Taxaceae</taxon>
        <taxon>Taxus</taxon>
    </lineage>
</organism>
<reference evidence="4 5" key="1">
    <citation type="journal article" date="2021" name="Nat. Plants">
        <title>The Taxus genome provides insights into paclitaxel biosynthesis.</title>
        <authorList>
            <person name="Xiong X."/>
            <person name="Gou J."/>
            <person name="Liao Q."/>
            <person name="Li Y."/>
            <person name="Zhou Q."/>
            <person name="Bi G."/>
            <person name="Li C."/>
            <person name="Du R."/>
            <person name="Wang X."/>
            <person name="Sun T."/>
            <person name="Guo L."/>
            <person name="Liang H."/>
            <person name="Lu P."/>
            <person name="Wu Y."/>
            <person name="Zhang Z."/>
            <person name="Ro D.K."/>
            <person name="Shang Y."/>
            <person name="Huang S."/>
            <person name="Yan J."/>
        </authorList>
    </citation>
    <scope>NUCLEOTIDE SEQUENCE [LARGE SCALE GENOMIC DNA]</scope>
    <source>
        <strain evidence="4">Ta-2019</strain>
    </source>
</reference>
<feature type="domain" description="Jacalin-type lectin" evidence="3">
    <location>
        <begin position="247"/>
        <end position="390"/>
    </location>
</feature>
<dbReference type="PANTHER" id="PTHR47293">
    <property type="entry name" value="JACALIN-RELATED LECTIN 3"/>
    <property type="match status" value="1"/>
</dbReference>
<dbReference type="Proteomes" id="UP000824469">
    <property type="component" value="Unassembled WGS sequence"/>
</dbReference>
<feature type="domain" description="Jacalin-type lectin" evidence="3">
    <location>
        <begin position="4"/>
        <end position="146"/>
    </location>
</feature>
<keyword evidence="2" id="KW-0430">Lectin</keyword>
<evidence type="ECO:0000313" key="4">
    <source>
        <dbReference type="EMBL" id="KAH9326936.1"/>
    </source>
</evidence>
<comment type="caution">
    <text evidence="4">The sequence shown here is derived from an EMBL/GenBank/DDBJ whole genome shotgun (WGS) entry which is preliminary data.</text>
</comment>
<dbReference type="InterPro" id="IPR001229">
    <property type="entry name" value="Jacalin-like_lectin_dom"/>
</dbReference>
<evidence type="ECO:0000259" key="3">
    <source>
        <dbReference type="PROSITE" id="PS51752"/>
    </source>
</evidence>
<dbReference type="InterPro" id="IPR036404">
    <property type="entry name" value="Jacalin-like_lectin_dom_sf"/>
</dbReference>
<dbReference type="CDD" id="cd09612">
    <property type="entry name" value="Jacalin"/>
    <property type="match status" value="2"/>
</dbReference>
<dbReference type="Gene3D" id="2.100.10.30">
    <property type="entry name" value="Jacalin-like lectin domain"/>
    <property type="match status" value="3"/>
</dbReference>
<keyword evidence="5" id="KW-1185">Reference proteome</keyword>
<dbReference type="GO" id="GO:0030246">
    <property type="term" value="F:carbohydrate binding"/>
    <property type="evidence" value="ECO:0007669"/>
    <property type="project" value="UniProtKB-KW"/>
</dbReference>
<dbReference type="InterPro" id="IPR033734">
    <property type="entry name" value="Jacalin-like_lectin_dom_plant"/>
</dbReference>
<dbReference type="OMA" id="NQNYDIV"/>
<comment type="similarity">
    <text evidence="1">Belongs to the jacalin lectin family.</text>
</comment>
<proteinExistence type="inferred from homology"/>
<dbReference type="FunFam" id="2.100.10.30:FF:000001">
    <property type="entry name" value="Jacalin-related lectin 33"/>
    <property type="match status" value="2"/>
</dbReference>
<accession>A0AA38GQV8</accession>
<evidence type="ECO:0000256" key="1">
    <source>
        <dbReference type="ARBA" id="ARBA00006568"/>
    </source>
</evidence>
<dbReference type="SMART" id="SM00915">
    <property type="entry name" value="Jacalin"/>
    <property type="match status" value="2"/>
</dbReference>
<dbReference type="PROSITE" id="PS51752">
    <property type="entry name" value="JACALIN_LECTIN"/>
    <property type="match status" value="3"/>
</dbReference>
<dbReference type="EMBL" id="JAHRHJ020000002">
    <property type="protein sequence ID" value="KAH9326936.1"/>
    <property type="molecule type" value="Genomic_DNA"/>
</dbReference>
<name>A0AA38GQV8_TAXCH</name>
<evidence type="ECO:0000256" key="2">
    <source>
        <dbReference type="ARBA" id="ARBA00022734"/>
    </source>
</evidence>
<dbReference type="PANTHER" id="PTHR47293:SF68">
    <property type="entry name" value="JACALIN-RELATED LECTIN 3"/>
    <property type="match status" value="1"/>
</dbReference>